<accession>A0ABZ1IG04</accession>
<organism evidence="1 2">
    <name type="scientific">Amycolatopsis rhabdoformis</name>
    <dbReference type="NCBI Taxonomy" id="1448059"/>
    <lineage>
        <taxon>Bacteria</taxon>
        <taxon>Bacillati</taxon>
        <taxon>Actinomycetota</taxon>
        <taxon>Actinomycetes</taxon>
        <taxon>Pseudonocardiales</taxon>
        <taxon>Pseudonocardiaceae</taxon>
        <taxon>Amycolatopsis</taxon>
    </lineage>
</organism>
<dbReference type="EMBL" id="CP142149">
    <property type="protein sequence ID" value="WSE33391.1"/>
    <property type="molecule type" value="Genomic_DNA"/>
</dbReference>
<dbReference type="Proteomes" id="UP001330812">
    <property type="component" value="Chromosome"/>
</dbReference>
<sequence length="88" mass="9246">MRWSVGLEADGERVFTREEIVNLADAVAASGGIASGIGTTSYGARLLVEAPDREKAIALATAEFRRAARIAGLPTLPIGRVEALGEHE</sequence>
<keyword evidence="2" id="KW-1185">Reference proteome</keyword>
<evidence type="ECO:0000313" key="1">
    <source>
        <dbReference type="EMBL" id="WSE33391.1"/>
    </source>
</evidence>
<evidence type="ECO:0000313" key="2">
    <source>
        <dbReference type="Proteomes" id="UP001330812"/>
    </source>
</evidence>
<name>A0ABZ1IG04_9PSEU</name>
<gene>
    <name evidence="1" type="ORF">VSH64_14915</name>
</gene>
<proteinExistence type="predicted"/>
<reference evidence="1 2" key="1">
    <citation type="journal article" date="2015" name="Int. J. Syst. Evol. Microbiol.">
        <title>Amycolatopsis rhabdoformis sp. nov., an actinomycete isolated from a tropical forest soil.</title>
        <authorList>
            <person name="Souza W.R."/>
            <person name="Silva R.E."/>
            <person name="Goodfellow M."/>
            <person name="Busarakam K."/>
            <person name="Figueiro F.S."/>
            <person name="Ferreira D."/>
            <person name="Rodrigues-Filho E."/>
            <person name="Moraes L.A.B."/>
            <person name="Zucchi T.D."/>
        </authorList>
    </citation>
    <scope>NUCLEOTIDE SEQUENCE [LARGE SCALE GENOMIC DNA]</scope>
    <source>
        <strain evidence="1 2">NCIMB 14900</strain>
    </source>
</reference>
<dbReference type="RefSeq" id="WP_326836191.1">
    <property type="nucleotide sequence ID" value="NZ_CP142149.1"/>
</dbReference>
<protein>
    <recommendedName>
        <fullName evidence="3">GHMP kinase C-terminal domain-containing protein</fullName>
    </recommendedName>
</protein>
<evidence type="ECO:0008006" key="3">
    <source>
        <dbReference type="Google" id="ProtNLM"/>
    </source>
</evidence>